<dbReference type="AlphaFoldDB" id="G2R3C7"/>
<feature type="compositionally biased region" description="Low complexity" evidence="1">
    <location>
        <begin position="215"/>
        <end position="237"/>
    </location>
</feature>
<proteinExistence type="predicted"/>
<feature type="compositionally biased region" description="Low complexity" evidence="1">
    <location>
        <begin position="592"/>
        <end position="602"/>
    </location>
</feature>
<feature type="compositionally biased region" description="Low complexity" evidence="1">
    <location>
        <begin position="136"/>
        <end position="145"/>
    </location>
</feature>
<evidence type="ECO:0000313" key="3">
    <source>
        <dbReference type="Proteomes" id="UP000008181"/>
    </source>
</evidence>
<feature type="compositionally biased region" description="Low complexity" evidence="1">
    <location>
        <begin position="337"/>
        <end position="390"/>
    </location>
</feature>
<feature type="compositionally biased region" description="Polar residues" evidence="1">
    <location>
        <begin position="186"/>
        <end position="197"/>
    </location>
</feature>
<evidence type="ECO:0000313" key="2">
    <source>
        <dbReference type="EMBL" id="AEO65938.1"/>
    </source>
</evidence>
<reference evidence="2 3" key="1">
    <citation type="journal article" date="2011" name="Nat. Biotechnol.">
        <title>Comparative genomic analysis of the thermophilic biomass-degrading fungi Myceliophthora thermophila and Thielavia terrestris.</title>
        <authorList>
            <person name="Berka R.M."/>
            <person name="Grigoriev I.V."/>
            <person name="Otillar R."/>
            <person name="Salamov A."/>
            <person name="Grimwood J."/>
            <person name="Reid I."/>
            <person name="Ishmael N."/>
            <person name="John T."/>
            <person name="Darmond C."/>
            <person name="Moisan M.-C."/>
            <person name="Henrissat B."/>
            <person name="Coutinho P.M."/>
            <person name="Lombard V."/>
            <person name="Natvig D.O."/>
            <person name="Lindquist E."/>
            <person name="Schmutz J."/>
            <person name="Lucas S."/>
            <person name="Harris P."/>
            <person name="Powlowski J."/>
            <person name="Bellemare A."/>
            <person name="Taylor D."/>
            <person name="Butler G."/>
            <person name="de Vries R.P."/>
            <person name="Allijn I.E."/>
            <person name="van den Brink J."/>
            <person name="Ushinsky S."/>
            <person name="Storms R."/>
            <person name="Powell A.J."/>
            <person name="Paulsen I.T."/>
            <person name="Elbourne L.D.H."/>
            <person name="Baker S.E."/>
            <person name="Magnuson J."/>
            <person name="LaBoissiere S."/>
            <person name="Clutterbuck A.J."/>
            <person name="Martinez D."/>
            <person name="Wogulis M."/>
            <person name="de Leon A.L."/>
            <person name="Rey M.W."/>
            <person name="Tsang A."/>
        </authorList>
    </citation>
    <scope>NUCLEOTIDE SEQUENCE [LARGE SCALE GENOMIC DNA]</scope>
    <source>
        <strain evidence="3">ATCC 38088 / NRRL 8126</strain>
    </source>
</reference>
<protein>
    <recommendedName>
        <fullName evidence="4">Acetylserotonin methytransferase-like protein</fullName>
    </recommendedName>
</protein>
<feature type="region of interest" description="Disordered" evidence="1">
    <location>
        <begin position="134"/>
        <end position="263"/>
    </location>
</feature>
<accession>G2R3C7</accession>
<dbReference type="STRING" id="578455.G2R3C7"/>
<feature type="region of interest" description="Disordered" evidence="1">
    <location>
        <begin position="328"/>
        <end position="395"/>
    </location>
</feature>
<dbReference type="OrthoDB" id="5383338at2759"/>
<gene>
    <name evidence="2" type="ORF">THITE_2113585</name>
</gene>
<evidence type="ECO:0000256" key="1">
    <source>
        <dbReference type="SAM" id="MobiDB-lite"/>
    </source>
</evidence>
<dbReference type="EMBL" id="CP003010">
    <property type="protein sequence ID" value="AEO65938.1"/>
    <property type="molecule type" value="Genomic_DNA"/>
</dbReference>
<dbReference type="RefSeq" id="XP_003652274.1">
    <property type="nucleotide sequence ID" value="XM_003652226.1"/>
</dbReference>
<feature type="compositionally biased region" description="Basic residues" evidence="1">
    <location>
        <begin position="615"/>
        <end position="625"/>
    </location>
</feature>
<name>G2R3C7_THETT</name>
<dbReference type="Proteomes" id="UP000008181">
    <property type="component" value="Chromosome 2"/>
</dbReference>
<keyword evidence="3" id="KW-1185">Reference proteome</keyword>
<sequence>MSAPPAGGFSLFPNPSNAPRPPSRSHSRPRAATPQEGPASSVEVSPPRAARHAPERRNSVSREGKQRAVSNNPWQHALDARKQTAPLESTAGLSTAPTTAAVAPEAPAAEVAYSQPVTDVPQRCETAFSEAQTLVRSASQRSRSSIAKPPIAYTPARASSSSQPEESEEPTVIRSIFPRYNPDVPLSQQEYYPTQASPAHIPQSAISRPLYSPRSAAAAAGGASSGQAGAQSGGSAQTSNSHARWPPVRGRREPAAVSAVSTTEELRGLWKAANGWRASSLEGRTYCLKMTTSPEAPPTYTLSSSTGQPFYCLRVEPTSASALVTLSRYDPNKPFKPSSTTATATSSSTIPIPSPSPDASSPSPRASSSSRRSNYASTSQTTAHTPSTTALKHQKNWQEVLSTTLSTSAITNSYTSDDDDNNDRAADEDDGLVAHLWPSAAARLVADRANDAATVAVAQHESARLVWDADSGSHFLVHPALAVPFSVAVERQGALSRTEYALEHLESPALIARLVRDGTGAGWLEVDTAVAGKVDAVYLVDVVVAALVLVAHLDARKSRGQHGAGGGGGEVFEAPPGGDGLYSGAAGERGGRSWSRAASRASRASRRGDRERKKESKRKSGKGKRAGMEQFEMDLESQSSDLGKEDDEKLPGVLRAAVGLVKITFKCFVWSATLAFKALMAILSGLTRCCGLGKL</sequence>
<feature type="compositionally biased region" description="Basic and acidic residues" evidence="1">
    <location>
        <begin position="52"/>
        <end position="66"/>
    </location>
</feature>
<dbReference type="GeneID" id="11518313"/>
<evidence type="ECO:0008006" key="4">
    <source>
        <dbReference type="Google" id="ProtNLM"/>
    </source>
</evidence>
<dbReference type="eggNOG" id="ENOG502SETB">
    <property type="taxonomic scope" value="Eukaryota"/>
</dbReference>
<dbReference type="HOGENOM" id="CLU_005933_0_0_1"/>
<dbReference type="KEGG" id="ttt:THITE_2113585"/>
<feature type="region of interest" description="Disordered" evidence="1">
    <location>
        <begin position="582"/>
        <end position="647"/>
    </location>
</feature>
<feature type="region of interest" description="Disordered" evidence="1">
    <location>
        <begin position="1"/>
        <end position="102"/>
    </location>
</feature>
<organism evidence="2 3">
    <name type="scientific">Thermothielavioides terrestris (strain ATCC 38088 / NRRL 8126)</name>
    <name type="common">Thielavia terrestris</name>
    <dbReference type="NCBI Taxonomy" id="578455"/>
    <lineage>
        <taxon>Eukaryota</taxon>
        <taxon>Fungi</taxon>
        <taxon>Dikarya</taxon>
        <taxon>Ascomycota</taxon>
        <taxon>Pezizomycotina</taxon>
        <taxon>Sordariomycetes</taxon>
        <taxon>Sordariomycetidae</taxon>
        <taxon>Sordariales</taxon>
        <taxon>Chaetomiaceae</taxon>
        <taxon>Thermothielavioides</taxon>
        <taxon>Thermothielavioides terrestris</taxon>
    </lineage>
</organism>